<keyword evidence="3" id="KW-1185">Reference proteome</keyword>
<organism evidence="2 3">
    <name type="scientific">Belliella pelovolcani</name>
    <dbReference type="NCBI Taxonomy" id="529505"/>
    <lineage>
        <taxon>Bacteria</taxon>
        <taxon>Pseudomonadati</taxon>
        <taxon>Bacteroidota</taxon>
        <taxon>Cytophagia</taxon>
        <taxon>Cytophagales</taxon>
        <taxon>Cyclobacteriaceae</taxon>
        <taxon>Belliella</taxon>
    </lineage>
</organism>
<keyword evidence="1" id="KW-0472">Membrane</keyword>
<name>A0A1N7PR90_9BACT</name>
<dbReference type="OrthoDB" id="582675at2"/>
<keyword evidence="1" id="KW-1133">Transmembrane helix</keyword>
<evidence type="ECO:0000313" key="2">
    <source>
        <dbReference type="EMBL" id="SIT12957.1"/>
    </source>
</evidence>
<feature type="transmembrane region" description="Helical" evidence="1">
    <location>
        <begin position="12"/>
        <end position="36"/>
    </location>
</feature>
<dbReference type="STRING" id="529505.SAMN05421761_11947"/>
<sequence>MIVKEQQDLRGSFIMWAIILIELPTLALLLTFYFTGQLGEDGWVPILIVGGLMIGVFLFIFNMRLELRIDQYGISFRNPPIYNRWTKFKKEEIDTYELKKSDGLLEYGGVGIRFSLKTKAFIYFSDHILILEKENKKYVFSTHKQKEIQEILNSWKED</sequence>
<accession>A0A1N7PR90</accession>
<feature type="transmembrane region" description="Helical" evidence="1">
    <location>
        <begin position="42"/>
        <end position="61"/>
    </location>
</feature>
<evidence type="ECO:0000256" key="1">
    <source>
        <dbReference type="SAM" id="Phobius"/>
    </source>
</evidence>
<protein>
    <submittedName>
        <fullName evidence="2">Uncharacterized protein</fullName>
    </submittedName>
</protein>
<dbReference type="EMBL" id="FTOP01000019">
    <property type="protein sequence ID" value="SIT12957.1"/>
    <property type="molecule type" value="Genomic_DNA"/>
</dbReference>
<dbReference type="RefSeq" id="WP_076502842.1">
    <property type="nucleotide sequence ID" value="NZ_FTOP01000019.1"/>
</dbReference>
<keyword evidence="1" id="KW-0812">Transmembrane</keyword>
<proteinExistence type="predicted"/>
<reference evidence="3" key="1">
    <citation type="submission" date="2017-01" db="EMBL/GenBank/DDBJ databases">
        <authorList>
            <person name="Varghese N."/>
            <person name="Submissions S."/>
        </authorList>
    </citation>
    <scope>NUCLEOTIDE SEQUENCE [LARGE SCALE GENOMIC DNA]</scope>
    <source>
        <strain evidence="3">DSM 46698</strain>
    </source>
</reference>
<gene>
    <name evidence="2" type="ORF">SAMN05421761_11947</name>
</gene>
<dbReference type="Proteomes" id="UP000186026">
    <property type="component" value="Unassembled WGS sequence"/>
</dbReference>
<evidence type="ECO:0000313" key="3">
    <source>
        <dbReference type="Proteomes" id="UP000186026"/>
    </source>
</evidence>
<dbReference type="AlphaFoldDB" id="A0A1N7PR90"/>